<gene>
    <name evidence="7" type="ORF">P5G49_04900</name>
</gene>
<feature type="domain" description="ABC transporter" evidence="6">
    <location>
        <begin position="5"/>
        <end position="234"/>
    </location>
</feature>
<dbReference type="PROSITE" id="PS50893">
    <property type="entry name" value="ABC_TRANSPORTER_2"/>
    <property type="match status" value="1"/>
</dbReference>
<name>A0ABT8JNT6_9BACL</name>
<evidence type="ECO:0000256" key="4">
    <source>
        <dbReference type="ARBA" id="ARBA00022840"/>
    </source>
</evidence>
<dbReference type="PANTHER" id="PTHR43820">
    <property type="entry name" value="HIGH-AFFINITY BRANCHED-CHAIN AMINO ACID TRANSPORT ATP-BINDING PROTEIN LIVF"/>
    <property type="match status" value="1"/>
</dbReference>
<evidence type="ECO:0000256" key="2">
    <source>
        <dbReference type="ARBA" id="ARBA00022448"/>
    </source>
</evidence>
<keyword evidence="5" id="KW-0029">Amino-acid transport</keyword>
<evidence type="ECO:0000313" key="8">
    <source>
        <dbReference type="Proteomes" id="UP001175097"/>
    </source>
</evidence>
<dbReference type="InterPro" id="IPR003593">
    <property type="entry name" value="AAA+_ATPase"/>
</dbReference>
<evidence type="ECO:0000259" key="6">
    <source>
        <dbReference type="PROSITE" id="PS50893"/>
    </source>
</evidence>
<organism evidence="7 8">
    <name type="scientific">Sporosarcina highlanderae</name>
    <dbReference type="NCBI Taxonomy" id="3035916"/>
    <lineage>
        <taxon>Bacteria</taxon>
        <taxon>Bacillati</taxon>
        <taxon>Bacillota</taxon>
        <taxon>Bacilli</taxon>
        <taxon>Bacillales</taxon>
        <taxon>Caryophanaceae</taxon>
        <taxon>Sporosarcina</taxon>
    </lineage>
</organism>
<proteinExistence type="inferred from homology"/>
<comment type="similarity">
    <text evidence="1">Belongs to the ABC transporter superfamily.</text>
</comment>
<dbReference type="GO" id="GO:0005524">
    <property type="term" value="F:ATP binding"/>
    <property type="evidence" value="ECO:0007669"/>
    <property type="project" value="UniProtKB-KW"/>
</dbReference>
<dbReference type="InterPro" id="IPR027417">
    <property type="entry name" value="P-loop_NTPase"/>
</dbReference>
<evidence type="ECO:0000313" key="7">
    <source>
        <dbReference type="EMBL" id="MDN4606815.1"/>
    </source>
</evidence>
<accession>A0ABT8JNT6</accession>
<sequence length="235" mass="26113">MKTLLKVEELHTHIGQYHILQGVSFEAREGEVSVLLGRNGAGKTTTLKTIMGLTPASKGTILFEDEDIKKRPTYVIANSGIGYVPEDQGIFADLTVEENMKVAMRKEDDATLARQEYVLDLFPDLKTFWKKDGGHLSGGQKQMLAMARAFVHESKLLLIDEPSKGLAPIVIEKVMEAITEMKKSTTIVLVEQNFFMASRIGDRYTLIDDGATVHAGAMKDLIQNEELKRKYLGIG</sequence>
<dbReference type="Proteomes" id="UP001175097">
    <property type="component" value="Unassembled WGS sequence"/>
</dbReference>
<dbReference type="InterPro" id="IPR003439">
    <property type="entry name" value="ABC_transporter-like_ATP-bd"/>
</dbReference>
<dbReference type="RefSeq" id="WP_301242574.1">
    <property type="nucleotide sequence ID" value="NZ_JAROCC010000003.1"/>
</dbReference>
<keyword evidence="4 7" id="KW-0067">ATP-binding</keyword>
<keyword evidence="2" id="KW-0813">Transport</keyword>
<comment type="caution">
    <text evidence="7">The sequence shown here is derived from an EMBL/GenBank/DDBJ whole genome shotgun (WGS) entry which is preliminary data.</text>
</comment>
<dbReference type="CDD" id="cd03224">
    <property type="entry name" value="ABC_TM1139_LivF_branched"/>
    <property type="match status" value="1"/>
</dbReference>
<keyword evidence="8" id="KW-1185">Reference proteome</keyword>
<dbReference type="Gene3D" id="3.40.50.300">
    <property type="entry name" value="P-loop containing nucleotide triphosphate hydrolases"/>
    <property type="match status" value="1"/>
</dbReference>
<evidence type="ECO:0000256" key="3">
    <source>
        <dbReference type="ARBA" id="ARBA00022741"/>
    </source>
</evidence>
<dbReference type="EMBL" id="JAROCC010000003">
    <property type="protein sequence ID" value="MDN4606815.1"/>
    <property type="molecule type" value="Genomic_DNA"/>
</dbReference>
<dbReference type="PROSITE" id="PS00211">
    <property type="entry name" value="ABC_TRANSPORTER_1"/>
    <property type="match status" value="1"/>
</dbReference>
<dbReference type="SUPFAM" id="SSF52540">
    <property type="entry name" value="P-loop containing nucleoside triphosphate hydrolases"/>
    <property type="match status" value="1"/>
</dbReference>
<dbReference type="Pfam" id="PF00005">
    <property type="entry name" value="ABC_tran"/>
    <property type="match status" value="1"/>
</dbReference>
<protein>
    <submittedName>
        <fullName evidence="7">ABC transporter ATP-binding protein</fullName>
    </submittedName>
</protein>
<evidence type="ECO:0000256" key="1">
    <source>
        <dbReference type="ARBA" id="ARBA00005417"/>
    </source>
</evidence>
<dbReference type="SMART" id="SM00382">
    <property type="entry name" value="AAA"/>
    <property type="match status" value="1"/>
</dbReference>
<dbReference type="InterPro" id="IPR052156">
    <property type="entry name" value="BCAA_Transport_ATP-bd_LivF"/>
</dbReference>
<dbReference type="PANTHER" id="PTHR43820:SF2">
    <property type="entry name" value="ABC TRANSPORTER ATP-BINDING PROTEIN"/>
    <property type="match status" value="1"/>
</dbReference>
<evidence type="ECO:0000256" key="5">
    <source>
        <dbReference type="ARBA" id="ARBA00022970"/>
    </source>
</evidence>
<dbReference type="InterPro" id="IPR017871">
    <property type="entry name" value="ABC_transporter-like_CS"/>
</dbReference>
<reference evidence="7" key="1">
    <citation type="submission" date="2023-03" db="EMBL/GenBank/DDBJ databases">
        <title>MT1 and MT2 Draft Genomes of Novel Species.</title>
        <authorList>
            <person name="Venkateswaran K."/>
        </authorList>
    </citation>
    <scope>NUCLEOTIDE SEQUENCE</scope>
    <source>
        <strain evidence="7">F6_3S_P_2</strain>
    </source>
</reference>
<keyword evidence="3" id="KW-0547">Nucleotide-binding</keyword>